<evidence type="ECO:0000313" key="2">
    <source>
        <dbReference type="Proteomes" id="UP000177080"/>
    </source>
</evidence>
<dbReference type="Proteomes" id="UP000177080">
    <property type="component" value="Unassembled WGS sequence"/>
</dbReference>
<dbReference type="STRING" id="1797259.A2989_02460"/>
<protein>
    <submittedName>
        <fullName evidence="1">Uncharacterized protein</fullName>
    </submittedName>
</protein>
<dbReference type="EMBL" id="MEXN01000006">
    <property type="protein sequence ID" value="OGD03467.1"/>
    <property type="molecule type" value="Genomic_DNA"/>
</dbReference>
<gene>
    <name evidence="1" type="ORF">A2989_02460</name>
</gene>
<name>A0A1F4ZCD3_9BACT</name>
<reference evidence="1 2" key="1">
    <citation type="journal article" date="2016" name="Nat. Commun.">
        <title>Thousands of microbial genomes shed light on interconnected biogeochemical processes in an aquifer system.</title>
        <authorList>
            <person name="Anantharaman K."/>
            <person name="Brown C.T."/>
            <person name="Hug L.A."/>
            <person name="Sharon I."/>
            <person name="Castelle C.J."/>
            <person name="Probst A.J."/>
            <person name="Thomas B.C."/>
            <person name="Singh A."/>
            <person name="Wilkins M.J."/>
            <person name="Karaoz U."/>
            <person name="Brodie E.L."/>
            <person name="Williams K.H."/>
            <person name="Hubbard S.S."/>
            <person name="Banfield J.F."/>
        </authorList>
    </citation>
    <scope>NUCLEOTIDE SEQUENCE [LARGE SCALE GENOMIC DNA]</scope>
</reference>
<comment type="caution">
    <text evidence="1">The sequence shown here is derived from an EMBL/GenBank/DDBJ whole genome shotgun (WGS) entry which is preliminary data.</text>
</comment>
<dbReference type="AlphaFoldDB" id="A0A1F4ZCD3"/>
<proteinExistence type="predicted"/>
<accession>A0A1F4ZCD3</accession>
<organism evidence="1 2">
    <name type="scientific">Candidatus Amesbacteria bacterium RIFCSPLOWO2_01_FULL_48_25</name>
    <dbReference type="NCBI Taxonomy" id="1797259"/>
    <lineage>
        <taxon>Bacteria</taxon>
        <taxon>Candidatus Amesiibacteriota</taxon>
    </lineage>
</organism>
<sequence>MIKKVVVPVLLLFTIYYLLFPVPGFPPPPPNSLVSTEPADTESIYRKAYYTDLSREQIINYYKTQWRWPFIRLIIPPEDAQTVIRDQTRSSWLEKFVHPIKDSLYVNGFYPNKPTEQINIDGVHYQAKITARYIPSHPITRLTVLALASVSGYLLIKEYAKI</sequence>
<evidence type="ECO:0000313" key="1">
    <source>
        <dbReference type="EMBL" id="OGD03467.1"/>
    </source>
</evidence>